<keyword evidence="15" id="KW-1185">Reference proteome</keyword>
<proteinExistence type="inferred from homology"/>
<evidence type="ECO:0000256" key="6">
    <source>
        <dbReference type="ARBA" id="ARBA00022777"/>
    </source>
</evidence>
<organism evidence="14 15">
    <name type="scientific">Nocardioides islandensis</name>
    <dbReference type="NCBI Taxonomy" id="433663"/>
    <lineage>
        <taxon>Bacteria</taxon>
        <taxon>Bacillati</taxon>
        <taxon>Actinomycetota</taxon>
        <taxon>Actinomycetes</taxon>
        <taxon>Propionibacteriales</taxon>
        <taxon>Nocardioidaceae</taxon>
        <taxon>Nocardioides</taxon>
    </lineage>
</organism>
<keyword evidence="5" id="KW-0547">Nucleotide-binding</keyword>
<dbReference type="AlphaFoldDB" id="A0A930YEI4"/>
<protein>
    <recommendedName>
        <fullName evidence="3">glycerol kinase</fullName>
        <ecNumber evidence="3">2.7.1.30</ecNumber>
    </recommendedName>
    <alternativeName>
        <fullName evidence="9">ATP:glycerol 3-phosphotransferase</fullName>
    </alternativeName>
</protein>
<dbReference type="InterPro" id="IPR000577">
    <property type="entry name" value="Carb_kinase_FGGY"/>
</dbReference>
<dbReference type="RefSeq" id="WP_194706961.1">
    <property type="nucleotide sequence ID" value="NZ_JADKPN010000006.1"/>
</dbReference>
<accession>A0A930YEI4</accession>
<dbReference type="GO" id="GO:0006072">
    <property type="term" value="P:glycerol-3-phosphate metabolic process"/>
    <property type="evidence" value="ECO:0007669"/>
    <property type="project" value="InterPro"/>
</dbReference>
<evidence type="ECO:0000259" key="13">
    <source>
        <dbReference type="Pfam" id="PF02782"/>
    </source>
</evidence>
<dbReference type="GO" id="GO:0005524">
    <property type="term" value="F:ATP binding"/>
    <property type="evidence" value="ECO:0007669"/>
    <property type="project" value="UniProtKB-KW"/>
</dbReference>
<dbReference type="CDD" id="cd07786">
    <property type="entry name" value="FGGY_EcGK_like"/>
    <property type="match status" value="1"/>
</dbReference>
<gene>
    <name evidence="14" type="primary">glpK</name>
    <name evidence="14" type="ORF">ISU07_11585</name>
</gene>
<dbReference type="Pfam" id="PF00370">
    <property type="entry name" value="FGGY_N"/>
    <property type="match status" value="1"/>
</dbReference>
<dbReference type="Proteomes" id="UP000640489">
    <property type="component" value="Unassembled WGS sequence"/>
</dbReference>
<dbReference type="Gene3D" id="3.30.420.40">
    <property type="match status" value="2"/>
</dbReference>
<dbReference type="PANTHER" id="PTHR10196:SF69">
    <property type="entry name" value="GLYCEROL KINASE"/>
    <property type="match status" value="1"/>
</dbReference>
<dbReference type="GO" id="GO:0004370">
    <property type="term" value="F:glycerol kinase activity"/>
    <property type="evidence" value="ECO:0007669"/>
    <property type="project" value="UniProtKB-EC"/>
</dbReference>
<keyword evidence="4 11" id="KW-0808">Transferase</keyword>
<dbReference type="EMBL" id="JADKPN010000006">
    <property type="protein sequence ID" value="MBF4763768.1"/>
    <property type="molecule type" value="Genomic_DNA"/>
</dbReference>
<dbReference type="Pfam" id="PF02782">
    <property type="entry name" value="FGGY_C"/>
    <property type="match status" value="1"/>
</dbReference>
<evidence type="ECO:0000256" key="3">
    <source>
        <dbReference type="ARBA" id="ARBA00012099"/>
    </source>
</evidence>
<evidence type="ECO:0000256" key="1">
    <source>
        <dbReference type="ARBA" id="ARBA00005190"/>
    </source>
</evidence>
<dbReference type="GO" id="GO:0005829">
    <property type="term" value="C:cytosol"/>
    <property type="evidence" value="ECO:0007669"/>
    <property type="project" value="TreeGrafter"/>
</dbReference>
<evidence type="ECO:0000256" key="8">
    <source>
        <dbReference type="ARBA" id="ARBA00022840"/>
    </source>
</evidence>
<dbReference type="GO" id="GO:0006071">
    <property type="term" value="P:glycerol metabolic process"/>
    <property type="evidence" value="ECO:0007669"/>
    <property type="project" value="UniProtKB-KW"/>
</dbReference>
<dbReference type="InterPro" id="IPR018484">
    <property type="entry name" value="FGGY_N"/>
</dbReference>
<evidence type="ECO:0000313" key="14">
    <source>
        <dbReference type="EMBL" id="MBF4763768.1"/>
    </source>
</evidence>
<feature type="domain" description="Carbohydrate kinase FGGY C-terminal" evidence="13">
    <location>
        <begin position="256"/>
        <end position="441"/>
    </location>
</feature>
<comment type="similarity">
    <text evidence="2 11">Belongs to the FGGY kinase family.</text>
</comment>
<comment type="pathway">
    <text evidence="1">Polyol metabolism; glycerol degradation via glycerol kinase pathway; sn-glycerol 3-phosphate from glycerol: step 1/1.</text>
</comment>
<evidence type="ECO:0000256" key="11">
    <source>
        <dbReference type="RuleBase" id="RU003733"/>
    </source>
</evidence>
<dbReference type="PROSITE" id="PS00933">
    <property type="entry name" value="FGGY_KINASES_1"/>
    <property type="match status" value="1"/>
</dbReference>
<keyword evidence="6 11" id="KW-0418">Kinase</keyword>
<dbReference type="InterPro" id="IPR043129">
    <property type="entry name" value="ATPase_NBD"/>
</dbReference>
<dbReference type="NCBIfam" id="TIGR01311">
    <property type="entry name" value="glycerol_kin"/>
    <property type="match status" value="1"/>
</dbReference>
<dbReference type="NCBIfam" id="NF000756">
    <property type="entry name" value="PRK00047.1"/>
    <property type="match status" value="1"/>
</dbReference>
<dbReference type="SUPFAM" id="SSF53067">
    <property type="entry name" value="Actin-like ATPase domain"/>
    <property type="match status" value="2"/>
</dbReference>
<evidence type="ECO:0000256" key="4">
    <source>
        <dbReference type="ARBA" id="ARBA00022679"/>
    </source>
</evidence>
<dbReference type="PIRSF" id="PIRSF000538">
    <property type="entry name" value="GlpK"/>
    <property type="match status" value="1"/>
</dbReference>
<reference evidence="14" key="1">
    <citation type="submission" date="2020-11" db="EMBL/GenBank/DDBJ databases">
        <title>Nocardioides sp. nov., isolated from Soil of Cynanchum wilfordii Hemsley rhizosphere.</title>
        <authorList>
            <person name="Lee J.-S."/>
            <person name="Suh M.K."/>
            <person name="Kim J.-S."/>
        </authorList>
    </citation>
    <scope>NUCLEOTIDE SEQUENCE</scope>
    <source>
        <strain evidence="14">KCTC 19275</strain>
    </source>
</reference>
<evidence type="ECO:0000313" key="15">
    <source>
        <dbReference type="Proteomes" id="UP000640489"/>
    </source>
</evidence>
<keyword evidence="7" id="KW-0319">Glycerol metabolism</keyword>
<comment type="catalytic activity">
    <reaction evidence="10">
        <text>glycerol + ATP = sn-glycerol 3-phosphate + ADP + H(+)</text>
        <dbReference type="Rhea" id="RHEA:21644"/>
        <dbReference type="ChEBI" id="CHEBI:15378"/>
        <dbReference type="ChEBI" id="CHEBI:17754"/>
        <dbReference type="ChEBI" id="CHEBI:30616"/>
        <dbReference type="ChEBI" id="CHEBI:57597"/>
        <dbReference type="ChEBI" id="CHEBI:456216"/>
        <dbReference type="EC" id="2.7.1.30"/>
    </reaction>
</comment>
<comment type="caution">
    <text evidence="14">The sequence shown here is derived from an EMBL/GenBank/DDBJ whole genome shotgun (WGS) entry which is preliminary data.</text>
</comment>
<dbReference type="InterPro" id="IPR018485">
    <property type="entry name" value="FGGY_C"/>
</dbReference>
<sequence>MSILAIDAGTTGVTALVVDEAGSVVAKGYQEFAQHFPQAGWVEHAPEEIWQATLEAVRAVLGRVDASQLRGVGITNQRETVVLWDRETLGSPRRAIVWQDRRTAAICDRLRADGHEARVAELTGLRLDPYFSGTKLVWLKENEPHTWALVESGRYAVGTVDSYLIARMTRGTWHVTDVSNASRTLLFDLAAGSWSDELCGLFGVPRDALPDLVPNWGEVGSTEPSVFCDLSLPIAGIAGDQQSALFGQTCFDPGDAKCTYGTGSFILTNTGTSLERSDAGLLSTAAWRSPSGELTYALEGAIFVTGAAVQWLRDGLQIVGSAAETAAVAATVPDSDGVVFVPALTGLGAPHWDPHARGTILGITRGTTRAHVVRATLEAIAFEVRDVLETMPSDSTPLRVDGGAAANDLLCQIQADQLGRVVQRPRIVETTGLGAAFLAGLGVGVWDSTDDLRETWQLDRSFDPAADRTAADAAHALWLKAVERAKSWA</sequence>
<keyword evidence="8" id="KW-0067">ATP-binding</keyword>
<dbReference type="InterPro" id="IPR005999">
    <property type="entry name" value="Glycerol_kin"/>
</dbReference>
<dbReference type="PROSITE" id="PS00445">
    <property type="entry name" value="FGGY_KINASES_2"/>
    <property type="match status" value="1"/>
</dbReference>
<name>A0A930YEI4_9ACTN</name>
<evidence type="ECO:0000256" key="7">
    <source>
        <dbReference type="ARBA" id="ARBA00022798"/>
    </source>
</evidence>
<evidence type="ECO:0000256" key="2">
    <source>
        <dbReference type="ARBA" id="ARBA00009156"/>
    </source>
</evidence>
<dbReference type="FunFam" id="3.30.420.40:FF:000007">
    <property type="entry name" value="Glycerol kinase"/>
    <property type="match status" value="1"/>
</dbReference>
<feature type="domain" description="Carbohydrate kinase FGGY N-terminal" evidence="12">
    <location>
        <begin position="3"/>
        <end position="247"/>
    </location>
</feature>
<dbReference type="EC" id="2.7.1.30" evidence="3"/>
<evidence type="ECO:0000256" key="10">
    <source>
        <dbReference type="ARBA" id="ARBA00052101"/>
    </source>
</evidence>
<dbReference type="InterPro" id="IPR018483">
    <property type="entry name" value="Carb_kinase_FGGY_CS"/>
</dbReference>
<evidence type="ECO:0000256" key="9">
    <source>
        <dbReference type="ARBA" id="ARBA00043149"/>
    </source>
</evidence>
<evidence type="ECO:0000259" key="12">
    <source>
        <dbReference type="Pfam" id="PF00370"/>
    </source>
</evidence>
<evidence type="ECO:0000256" key="5">
    <source>
        <dbReference type="ARBA" id="ARBA00022741"/>
    </source>
</evidence>
<dbReference type="PANTHER" id="PTHR10196">
    <property type="entry name" value="SUGAR KINASE"/>
    <property type="match status" value="1"/>
</dbReference>